<dbReference type="PANTHER" id="PTHR41677">
    <property type="entry name" value="YALI0B19030P"/>
    <property type="match status" value="1"/>
</dbReference>
<evidence type="ECO:0000313" key="3">
    <source>
        <dbReference type="Proteomes" id="UP000616885"/>
    </source>
</evidence>
<dbReference type="PANTHER" id="PTHR41677:SF1">
    <property type="entry name" value="FE2OG DIOXYGENASE DOMAIN-CONTAINING PROTEIN"/>
    <property type="match status" value="1"/>
</dbReference>
<evidence type="ECO:0008006" key="4">
    <source>
        <dbReference type="Google" id="ProtNLM"/>
    </source>
</evidence>
<gene>
    <name evidence="2" type="ORF">IM811_001430</name>
</gene>
<protein>
    <recommendedName>
        <fullName evidence="4">Fe2OG dioxygenase domain-containing protein</fullName>
    </recommendedName>
</protein>
<dbReference type="EMBL" id="JADCTT010000001">
    <property type="protein sequence ID" value="KAF9759736.1"/>
    <property type="molecule type" value="Genomic_DNA"/>
</dbReference>
<evidence type="ECO:0000313" key="2">
    <source>
        <dbReference type="EMBL" id="KAF9759736.1"/>
    </source>
</evidence>
<reference evidence="2" key="1">
    <citation type="submission" date="2020-10" db="EMBL/GenBank/DDBJ databases">
        <title>High-Quality Genome Resource of Clonostachys rosea strain S41 by Oxford Nanopore Long-Read Sequencing.</title>
        <authorList>
            <person name="Wang H."/>
        </authorList>
    </citation>
    <scope>NUCLEOTIDE SEQUENCE</scope>
    <source>
        <strain evidence="2">S41</strain>
    </source>
</reference>
<proteinExistence type="predicted"/>
<organism evidence="2 3">
    <name type="scientific">Bionectria ochroleuca</name>
    <name type="common">Gliocladium roseum</name>
    <dbReference type="NCBI Taxonomy" id="29856"/>
    <lineage>
        <taxon>Eukaryota</taxon>
        <taxon>Fungi</taxon>
        <taxon>Dikarya</taxon>
        <taxon>Ascomycota</taxon>
        <taxon>Pezizomycotina</taxon>
        <taxon>Sordariomycetes</taxon>
        <taxon>Hypocreomycetidae</taxon>
        <taxon>Hypocreales</taxon>
        <taxon>Bionectriaceae</taxon>
        <taxon>Clonostachys</taxon>
    </lineage>
</organism>
<feature type="region of interest" description="Disordered" evidence="1">
    <location>
        <begin position="138"/>
        <end position="158"/>
    </location>
</feature>
<comment type="caution">
    <text evidence="2">The sequence shown here is derived from an EMBL/GenBank/DDBJ whole genome shotgun (WGS) entry which is preliminary data.</text>
</comment>
<dbReference type="Proteomes" id="UP000616885">
    <property type="component" value="Unassembled WGS sequence"/>
</dbReference>
<evidence type="ECO:0000256" key="1">
    <source>
        <dbReference type="SAM" id="MobiDB-lite"/>
    </source>
</evidence>
<accession>A0A8H7NPW2</accession>
<sequence length="319" mass="36454">MTLTGPLAPRVNSCSHETVQKRRLSQPDLHPLEALDLQPTFKGLPFRLFSDEAINKMRRELFTNPKIWTDHRFSSKYAECQLRGYARDHAPFIYNAWKSPETLRIISDFAGLDVVPVFDYDIAHINVSGLSIPDLSPLPKDRVGKPAQKTNTEKPRAKDKNDAIVSWHNDSYAFVCVTMLSDCTGMVGGETALRTADGNVIKVRGLQRGYAVVLQGHYIDHQALRALGGTKRVSMVTAFRARSAEVRDDTNLRLVRPISNIDELYNKRRRERVDRSILSNAPFDVKETRSFIREQIEFLEQMEEQIMEEDDWEKLYSGS</sequence>
<dbReference type="AlphaFoldDB" id="A0A8H7NPW2"/>
<name>A0A8H7NPW2_BIOOC</name>